<evidence type="ECO:0000313" key="4">
    <source>
        <dbReference type="EMBL" id="CAF9916818.1"/>
    </source>
</evidence>
<evidence type="ECO:0000259" key="2">
    <source>
        <dbReference type="SMART" id="SM01292"/>
    </source>
</evidence>
<dbReference type="SMART" id="SM01292">
    <property type="entry name" value="N1221"/>
    <property type="match status" value="1"/>
</dbReference>
<feature type="compositionally biased region" description="Pro residues" evidence="1">
    <location>
        <begin position="832"/>
        <end position="842"/>
    </location>
</feature>
<organism evidence="4 5">
    <name type="scientific">Gomphillus americanus</name>
    <dbReference type="NCBI Taxonomy" id="1940652"/>
    <lineage>
        <taxon>Eukaryota</taxon>
        <taxon>Fungi</taxon>
        <taxon>Dikarya</taxon>
        <taxon>Ascomycota</taxon>
        <taxon>Pezizomycotina</taxon>
        <taxon>Lecanoromycetes</taxon>
        <taxon>OSLEUM clade</taxon>
        <taxon>Ostropomycetidae</taxon>
        <taxon>Ostropales</taxon>
        <taxon>Graphidaceae</taxon>
        <taxon>Gomphilloideae</taxon>
        <taxon>Gomphillus</taxon>
    </lineage>
</organism>
<dbReference type="InterPro" id="IPR012486">
    <property type="entry name" value="Far11/STRP_N"/>
</dbReference>
<feature type="region of interest" description="Disordered" evidence="1">
    <location>
        <begin position="470"/>
        <end position="519"/>
    </location>
</feature>
<dbReference type="InterPro" id="IPR040185">
    <property type="entry name" value="Far11/STRP"/>
</dbReference>
<proteinExistence type="predicted"/>
<dbReference type="Pfam" id="PF11882">
    <property type="entry name" value="DUF3402"/>
    <property type="match status" value="1"/>
</dbReference>
<comment type="caution">
    <text evidence="4">The sequence shown here is derived from an EMBL/GenBank/DDBJ whole genome shotgun (WGS) entry which is preliminary data.</text>
</comment>
<feature type="region of interest" description="Disordered" evidence="1">
    <location>
        <begin position="1054"/>
        <end position="1086"/>
    </location>
</feature>
<protein>
    <submittedName>
        <fullName evidence="4">Uncharacterized protein</fullName>
    </submittedName>
</protein>
<feature type="compositionally biased region" description="Polar residues" evidence="1">
    <location>
        <begin position="1056"/>
        <end position="1065"/>
    </location>
</feature>
<dbReference type="SMART" id="SM01293">
    <property type="entry name" value="DUF3402"/>
    <property type="match status" value="1"/>
</dbReference>
<feature type="region of interest" description="Disordered" evidence="1">
    <location>
        <begin position="441"/>
        <end position="460"/>
    </location>
</feature>
<dbReference type="InterPro" id="IPR021819">
    <property type="entry name" value="Far11/STRP_C"/>
</dbReference>
<feature type="region of interest" description="Disordered" evidence="1">
    <location>
        <begin position="1"/>
        <end position="94"/>
    </location>
</feature>
<feature type="compositionally biased region" description="Pro residues" evidence="1">
    <location>
        <begin position="813"/>
        <end position="825"/>
    </location>
</feature>
<gene>
    <name evidence="4" type="ORF">GOMPHAMPRED_001113</name>
</gene>
<dbReference type="Pfam" id="PF07923">
    <property type="entry name" value="N1221"/>
    <property type="match status" value="1"/>
</dbReference>
<name>A0A8H3F3B3_9LECA</name>
<feature type="region of interest" description="Disordered" evidence="1">
    <location>
        <begin position="598"/>
        <end position="623"/>
    </location>
</feature>
<dbReference type="EMBL" id="CAJPDQ010000011">
    <property type="protein sequence ID" value="CAF9916818.1"/>
    <property type="molecule type" value="Genomic_DNA"/>
</dbReference>
<evidence type="ECO:0000313" key="5">
    <source>
        <dbReference type="Proteomes" id="UP000664169"/>
    </source>
</evidence>
<dbReference type="GO" id="GO:0007010">
    <property type="term" value="P:cytoskeleton organization"/>
    <property type="evidence" value="ECO:0007669"/>
    <property type="project" value="TreeGrafter"/>
</dbReference>
<feature type="domain" description="Far11/STRP C-terminal" evidence="3">
    <location>
        <begin position="537"/>
        <end position="1015"/>
    </location>
</feature>
<sequence length="1086" mass="122293">MSRPPELNLELIRLQAEQDGLASPSGGPRSNSPPPLADEITARADEVDRVAEDEPQRPILRREGSAPPLPPLRQPPVPAPLGQDDGQKGSNEDSLSLSQLRDIVSHLPKLLEPKAYAYAYSETRTLAEEIEEWFQYTEEEKSFLLLAKEHFGDAITEFNAARGQKDTKNSWYDLSTEARSDFVSLLLQIAHTDDIEAGEHALLALGYLAIGAWTKLDDDPEEPSEEEKPEFEPPNDKYRRFIPQLRSIRTTSLLLCESGAVSFMFSHLQELFNRAAQVPWGSGESPDINKRYQPLALQMTACLTTLYFIVLSGLQEKEKNGKEMIRNEFIKLDPNPLQFLTRVLARLRWEESPYIPFTRVLLLLWKLVLLVLGNTTDREEMKQDLRHPEEHDKDKKETFLIASPLDYHAFRQEITSKYPAYNPPPLLVPLEINNNSMLPLTTPTISSHTSREDLSSSQGASKSIFHASTHIATPAPSPPPTPGPPGKGGKKQNYQTNQNFPFLYPPLDGSSNDLGGKGGAQLQDQMVGKKWEGGDIPTSILEAAQLFHSRMRMSRALRQLWDVREQFMKYDRGWTEEETKLPEDDYVFAELDSDDELAEDQEDRLDNGQQEPPRPETDNPEVQTRLDEIEKYYRGSFKDLQSIVIVLLKVLLSNITVLGSPSGGPNGDLQANHKHLDYLPKENLNLSLCLSGVASNETYSRPDSIEGLNSIRAREITSKAISGLLLSLLKWFRVSHILKFEYFAQLLLDSNYVPLSLKYFALQDIDKAVDLKHDRDDLSFFRLCHHSFSDSPASPISSSPPQPPTPDSIDEAIPPPIARARPPSPVALSSSPPSPGLPPTPPRKPEVDELGYPTTTIPSSPLTTYAPRFFHIYITLLRILQKLTKSHAHRSLLLIQYKSSTILRKGLKIPQPELRLYTLKLFKSQVPYCGRKWRQNNMRVITAIYVFCRMSLRDEWISGSQGMIDEWVEDARDVERAWRGLCGWWHKRMYKDVLAESGDVVAQDEAEMDFFARELEKMGWGIGGLIEDMVGYEEVSEGMDIAEVNGLPPAAAPLLSATTNHNGTSDPEHESTAAESVLLRQSQTDI</sequence>
<accession>A0A8H3F3B3</accession>
<feature type="compositionally biased region" description="Acidic residues" evidence="1">
    <location>
        <begin position="218"/>
        <end position="229"/>
    </location>
</feature>
<dbReference type="AlphaFoldDB" id="A0A8H3F3B3"/>
<reference evidence="4" key="1">
    <citation type="submission" date="2021-03" db="EMBL/GenBank/DDBJ databases">
        <authorList>
            <person name="Tagirdzhanova G."/>
        </authorList>
    </citation>
    <scope>NUCLEOTIDE SEQUENCE</scope>
</reference>
<feature type="compositionally biased region" description="Pro residues" evidence="1">
    <location>
        <begin position="475"/>
        <end position="485"/>
    </location>
</feature>
<evidence type="ECO:0000256" key="1">
    <source>
        <dbReference type="SAM" id="MobiDB-lite"/>
    </source>
</evidence>
<dbReference type="GO" id="GO:0005829">
    <property type="term" value="C:cytosol"/>
    <property type="evidence" value="ECO:0007669"/>
    <property type="project" value="TreeGrafter"/>
</dbReference>
<evidence type="ECO:0000259" key="3">
    <source>
        <dbReference type="SMART" id="SM01293"/>
    </source>
</evidence>
<feature type="compositionally biased region" description="Basic and acidic residues" evidence="1">
    <location>
        <begin position="40"/>
        <end position="64"/>
    </location>
</feature>
<dbReference type="PANTHER" id="PTHR13239">
    <property type="entry name" value="PROTEIN REQUIRED FOR HYPHAL ANASTOMOSIS HAM-2"/>
    <property type="match status" value="1"/>
</dbReference>
<dbReference type="PANTHER" id="PTHR13239:SF4">
    <property type="entry name" value="AT25231P"/>
    <property type="match status" value="1"/>
</dbReference>
<dbReference type="Proteomes" id="UP000664169">
    <property type="component" value="Unassembled WGS sequence"/>
</dbReference>
<dbReference type="OrthoDB" id="18234at2759"/>
<feature type="region of interest" description="Disordered" evidence="1">
    <location>
        <begin position="789"/>
        <end position="853"/>
    </location>
</feature>
<keyword evidence="5" id="KW-1185">Reference proteome</keyword>
<feature type="region of interest" description="Disordered" evidence="1">
    <location>
        <begin position="218"/>
        <end position="237"/>
    </location>
</feature>
<feature type="domain" description="Far11/STRP N-terminal" evidence="2">
    <location>
        <begin position="113"/>
        <end position="434"/>
    </location>
</feature>
<feature type="compositionally biased region" description="Pro residues" evidence="1">
    <location>
        <begin position="67"/>
        <end position="79"/>
    </location>
</feature>